<protein>
    <submittedName>
        <fullName evidence="1">9489_t:CDS:1</fullName>
    </submittedName>
</protein>
<keyword evidence="2" id="KW-1185">Reference proteome</keyword>
<name>A0ACA9L1U2_9GLOM</name>
<accession>A0ACA9L1U2</accession>
<feature type="non-terminal residue" evidence="1">
    <location>
        <position position="251"/>
    </location>
</feature>
<reference evidence="1" key="1">
    <citation type="submission" date="2021-06" db="EMBL/GenBank/DDBJ databases">
        <authorList>
            <person name="Kallberg Y."/>
            <person name="Tangrot J."/>
            <person name="Rosling A."/>
        </authorList>
    </citation>
    <scope>NUCLEOTIDE SEQUENCE</scope>
    <source>
        <strain evidence="1">MA461A</strain>
    </source>
</reference>
<evidence type="ECO:0000313" key="2">
    <source>
        <dbReference type="Proteomes" id="UP000789920"/>
    </source>
</evidence>
<dbReference type="EMBL" id="CAJVQC010002144">
    <property type="protein sequence ID" value="CAG8506635.1"/>
    <property type="molecule type" value="Genomic_DNA"/>
</dbReference>
<gene>
    <name evidence="1" type="ORF">RPERSI_LOCUS2068</name>
</gene>
<proteinExistence type="predicted"/>
<dbReference type="Proteomes" id="UP000789920">
    <property type="component" value="Unassembled WGS sequence"/>
</dbReference>
<evidence type="ECO:0000313" key="1">
    <source>
        <dbReference type="EMBL" id="CAG8506635.1"/>
    </source>
</evidence>
<organism evidence="1 2">
    <name type="scientific">Racocetra persica</name>
    <dbReference type="NCBI Taxonomy" id="160502"/>
    <lineage>
        <taxon>Eukaryota</taxon>
        <taxon>Fungi</taxon>
        <taxon>Fungi incertae sedis</taxon>
        <taxon>Mucoromycota</taxon>
        <taxon>Glomeromycotina</taxon>
        <taxon>Glomeromycetes</taxon>
        <taxon>Diversisporales</taxon>
        <taxon>Gigasporaceae</taxon>
        <taxon>Racocetra</taxon>
    </lineage>
</organism>
<sequence length="251" mass="28646">MNLARVLLPTISSTYFWCFYEISSALYSTIIWASLLITGRRFYQDSNWNILSKITIISIIILNIIHWTTTTFTLSSTQEHPDVRVFIFQAIFWLISGVCSFLYAFKPVLKTLSDIKVKFDDIKNIYIKNNNDDSKTNENIYIKNNIENNIENNSEDTSNNNDSLNNNSTNGMIENSITEITIANTNSESINTATFKVYPVTLKNASVEFSLDPSIPFDPISNSIDFILRTFLVLIYGVPPSKLILDFLSKK</sequence>
<comment type="caution">
    <text evidence="1">The sequence shown here is derived from an EMBL/GenBank/DDBJ whole genome shotgun (WGS) entry which is preliminary data.</text>
</comment>